<dbReference type="Proteomes" id="UP000254070">
    <property type="component" value="Unassembled WGS sequence"/>
</dbReference>
<proteinExistence type="predicted"/>
<dbReference type="EMBL" id="UGIF01000002">
    <property type="protein sequence ID" value="STP29251.1"/>
    <property type="molecule type" value="Genomic_DNA"/>
</dbReference>
<keyword evidence="1" id="KW-0472">Membrane</keyword>
<sequence length="139" mass="15531">MKRKWEAIVGIIGGILALVFFGGLAVTLKKMSIKDFETSYQALKLEKTGTLDNTFHLLQDMTGLFAITLFISLIFLVVAVFFSIKEKYLIIAASLYLVAGLILLLGTKFIAFPFTFFYFMAAVLTVYRIKIKKGQVGNV</sequence>
<reference evidence="2 3" key="1">
    <citation type="submission" date="2018-06" db="EMBL/GenBank/DDBJ databases">
        <authorList>
            <consortium name="Pathogen Informatics"/>
            <person name="Doyle S."/>
        </authorList>
    </citation>
    <scope>NUCLEOTIDE SEQUENCE [LARGE SCALE GENOMIC DNA]</scope>
    <source>
        <strain evidence="2 3">NCTC8129</strain>
    </source>
</reference>
<name>A0A377KLH5_9ENTE</name>
<accession>A0A377KLH5</accession>
<evidence type="ECO:0000256" key="1">
    <source>
        <dbReference type="SAM" id="Phobius"/>
    </source>
</evidence>
<dbReference type="RefSeq" id="WP_115235127.1">
    <property type="nucleotide sequence ID" value="NZ_CABGIZ010000017.1"/>
</dbReference>
<protein>
    <submittedName>
        <fullName evidence="2">Uncharacterized protein</fullName>
    </submittedName>
</protein>
<keyword evidence="1" id="KW-0812">Transmembrane</keyword>
<evidence type="ECO:0000313" key="2">
    <source>
        <dbReference type="EMBL" id="STP29251.1"/>
    </source>
</evidence>
<dbReference type="AlphaFoldDB" id="A0A377KLH5"/>
<feature type="transmembrane region" description="Helical" evidence="1">
    <location>
        <begin position="88"/>
        <end position="105"/>
    </location>
</feature>
<gene>
    <name evidence="2" type="ORF">NCTC8129_01442</name>
</gene>
<feature type="transmembrane region" description="Helical" evidence="1">
    <location>
        <begin position="7"/>
        <end position="28"/>
    </location>
</feature>
<organism evidence="2 3">
    <name type="scientific">Enterococcus durans</name>
    <dbReference type="NCBI Taxonomy" id="53345"/>
    <lineage>
        <taxon>Bacteria</taxon>
        <taxon>Bacillati</taxon>
        <taxon>Bacillota</taxon>
        <taxon>Bacilli</taxon>
        <taxon>Lactobacillales</taxon>
        <taxon>Enterococcaceae</taxon>
        <taxon>Enterococcus</taxon>
    </lineage>
</organism>
<feature type="transmembrane region" description="Helical" evidence="1">
    <location>
        <begin position="111"/>
        <end position="129"/>
    </location>
</feature>
<evidence type="ECO:0000313" key="3">
    <source>
        <dbReference type="Proteomes" id="UP000254070"/>
    </source>
</evidence>
<keyword evidence="1" id="KW-1133">Transmembrane helix</keyword>
<feature type="transmembrane region" description="Helical" evidence="1">
    <location>
        <begin position="61"/>
        <end position="81"/>
    </location>
</feature>